<accession>A0A2V3W4K7</accession>
<name>A0A2V3W4K7_9BACI</name>
<dbReference type="OrthoDB" id="1683192at2"/>
<gene>
    <name evidence="1" type="ORF">DFR56_104268</name>
</gene>
<dbReference type="RefSeq" id="WP_110394921.1">
    <property type="nucleotide sequence ID" value="NZ_JADIJL010000038.1"/>
</dbReference>
<comment type="caution">
    <text evidence="1">The sequence shown here is derived from an EMBL/GenBank/DDBJ whole genome shotgun (WGS) entry which is preliminary data.</text>
</comment>
<protein>
    <submittedName>
        <fullName evidence="1">Uncharacterized protein</fullName>
    </submittedName>
</protein>
<reference evidence="1 2" key="1">
    <citation type="submission" date="2018-05" db="EMBL/GenBank/DDBJ databases">
        <title>Genomic Encyclopedia of Type Strains, Phase IV (KMG-IV): sequencing the most valuable type-strain genomes for metagenomic binning, comparative biology and taxonomic classification.</title>
        <authorList>
            <person name="Goeker M."/>
        </authorList>
    </citation>
    <scope>NUCLEOTIDE SEQUENCE [LARGE SCALE GENOMIC DNA]</scope>
    <source>
        <strain evidence="1 2">DSM 28556</strain>
    </source>
</reference>
<keyword evidence="2" id="KW-1185">Reference proteome</keyword>
<evidence type="ECO:0000313" key="1">
    <source>
        <dbReference type="EMBL" id="PXW88114.1"/>
    </source>
</evidence>
<dbReference type="AlphaFoldDB" id="A0A2V3W4K7"/>
<dbReference type="EMBL" id="QJJQ01000004">
    <property type="protein sequence ID" value="PXW88114.1"/>
    <property type="molecule type" value="Genomic_DNA"/>
</dbReference>
<dbReference type="Proteomes" id="UP000247978">
    <property type="component" value="Unassembled WGS sequence"/>
</dbReference>
<evidence type="ECO:0000313" key="2">
    <source>
        <dbReference type="Proteomes" id="UP000247978"/>
    </source>
</evidence>
<sequence length="202" mass="23662">MQLIYKDEQIELVRNKSALTAIFEKVTELIEQKDTVFSHLIIDDEDVYENHEAYINEKINTIMRIEIVTRSTNEMIWETMESIREYLERAIPALTELVEGSYENFAEETWKGIGQLSEGMEWMLQFKTFTKAAPEKPANWDEFEKSFEAGEKQFAQLLEAIEAQDTVLILDILAYEIMPAYETIMVNIEKMLQDKEFLSHVS</sequence>
<organism evidence="1 2">
    <name type="scientific">Pseudogracilibacillus auburnensis</name>
    <dbReference type="NCBI Taxonomy" id="1494959"/>
    <lineage>
        <taxon>Bacteria</taxon>
        <taxon>Bacillati</taxon>
        <taxon>Bacillota</taxon>
        <taxon>Bacilli</taxon>
        <taxon>Bacillales</taxon>
        <taxon>Bacillaceae</taxon>
        <taxon>Pseudogracilibacillus</taxon>
    </lineage>
</organism>
<proteinExistence type="predicted"/>